<keyword evidence="1" id="KW-0472">Membrane</keyword>
<reference evidence="5 7" key="2">
    <citation type="submission" date="2018-08" db="EMBL/GenBank/DDBJ databases">
        <title>Draft genome of Streptococcus sp. nov. Z1.</title>
        <authorList>
            <person name="Tian Z."/>
        </authorList>
    </citation>
    <scope>NUCLEOTIDE SEQUENCE [LARGE SCALE GENOMIC DNA]</scope>
    <source>
        <strain evidence="5">Z1</strain>
        <strain evidence="7">Z1(2018)</strain>
    </source>
</reference>
<evidence type="ECO:0000259" key="2">
    <source>
        <dbReference type="Pfam" id="PF24073"/>
    </source>
</evidence>
<keyword evidence="8" id="KW-1185">Reference proteome</keyword>
<dbReference type="InterPro" id="IPR055789">
    <property type="entry name" value="DUF7365"/>
</dbReference>
<dbReference type="RefSeq" id="WP_116878173.1">
    <property type="nucleotide sequence ID" value="NZ_CP031733.1"/>
</dbReference>
<name>A0A372KLS6_9STRE</name>
<gene>
    <name evidence="3" type="ORF">DDV21_010180</name>
    <name evidence="4" type="ORF">DDV22_05320</name>
    <name evidence="5" type="ORF">DDV23_05830</name>
</gene>
<evidence type="ECO:0000313" key="8">
    <source>
        <dbReference type="Proteomes" id="UP000264056"/>
    </source>
</evidence>
<keyword evidence="1" id="KW-0812">Transmembrane</keyword>
<dbReference type="AlphaFoldDB" id="A0A372KLS6"/>
<accession>A0A346NEH3</accession>
<dbReference type="EMBL" id="QVQZ01000010">
    <property type="protein sequence ID" value="RFU53223.1"/>
    <property type="molecule type" value="Genomic_DNA"/>
</dbReference>
<protein>
    <recommendedName>
        <fullName evidence="2">DUF7365 domain-containing protein</fullName>
    </recommendedName>
</protein>
<reference evidence="6" key="3">
    <citation type="submission" date="2018-08" db="EMBL/GenBank/DDBJ databases">
        <title>Streptococcus chenjunshii sp. nov., isolated from stools sample of the Tibetan antelope in the Qinghai-Tibet plateau, China.</title>
        <authorList>
            <person name="Tian Z."/>
        </authorList>
    </citation>
    <scope>NUCLEOTIDE SEQUENCE [LARGE SCALE GENOMIC DNA]</scope>
    <source>
        <strain evidence="6">Z15</strain>
    </source>
</reference>
<reference evidence="3" key="4">
    <citation type="journal article" date="2019" name="Int. J. Syst. Evol. Microbiol.">
        <title>Streptococcus chenjunshii sp. nov. isolated from feces of Tibetan antelopes.</title>
        <authorList>
            <person name="Tian Z."/>
            <person name="Lu S."/>
            <person name="Jin D."/>
            <person name="Yang J."/>
            <person name="Pu J."/>
            <person name="Lai X.H."/>
            <person name="Bai X.N."/>
            <person name="Wu X.M."/>
            <person name="Li J."/>
            <person name="Wang S."/>
            <person name="Xu J."/>
        </authorList>
    </citation>
    <scope>NUCLEOTIDE SEQUENCE</scope>
    <source>
        <strain evidence="3">Z15</strain>
    </source>
</reference>
<feature type="domain" description="DUF7365" evidence="2">
    <location>
        <begin position="3"/>
        <end position="97"/>
    </location>
</feature>
<dbReference type="KEGG" id="schj:DDV21_010180"/>
<evidence type="ECO:0000313" key="7">
    <source>
        <dbReference type="Proteomes" id="UP000262901"/>
    </source>
</evidence>
<reference evidence="4 8" key="1">
    <citation type="submission" date="2018-08" db="EMBL/GenBank/DDBJ databases">
        <title>Draft genome of Streptococcus sp .nov. Z2.</title>
        <authorList>
            <person name="Tian Z."/>
        </authorList>
    </citation>
    <scope>NUCLEOTIDE SEQUENCE [LARGE SCALE GENOMIC DNA]</scope>
    <source>
        <strain evidence="4 8">Z2</strain>
    </source>
</reference>
<evidence type="ECO:0000313" key="6">
    <source>
        <dbReference type="Proteomes" id="UP000246115"/>
    </source>
</evidence>
<dbReference type="Pfam" id="PF24073">
    <property type="entry name" value="DUF7365"/>
    <property type="match status" value="1"/>
</dbReference>
<dbReference type="Proteomes" id="UP000246115">
    <property type="component" value="Chromosome"/>
</dbReference>
<evidence type="ECO:0000313" key="5">
    <source>
        <dbReference type="EMBL" id="RFU53223.1"/>
    </source>
</evidence>
<dbReference type="EMBL" id="QVQY01000010">
    <property type="protein sequence ID" value="RFU51125.1"/>
    <property type="molecule type" value="Genomic_DNA"/>
</dbReference>
<organism evidence="5 7">
    <name type="scientific">Streptococcus chenjunshii</name>
    <dbReference type="NCBI Taxonomy" id="2173853"/>
    <lineage>
        <taxon>Bacteria</taxon>
        <taxon>Bacillati</taxon>
        <taxon>Bacillota</taxon>
        <taxon>Bacilli</taxon>
        <taxon>Lactobacillales</taxon>
        <taxon>Streptococcaceae</taxon>
        <taxon>Streptococcus</taxon>
    </lineage>
</organism>
<dbReference type="Proteomes" id="UP000264056">
    <property type="component" value="Unassembled WGS sequence"/>
</dbReference>
<dbReference type="Proteomes" id="UP000262901">
    <property type="component" value="Unassembled WGS sequence"/>
</dbReference>
<evidence type="ECO:0000256" key="1">
    <source>
        <dbReference type="SAM" id="Phobius"/>
    </source>
</evidence>
<sequence>MPEKELMHWIMTVLFPVFISAAGFFSVTKAHTASLEHRLTELEAMERSQEKMIDMHTVRLDKHDEDHKMQLGMIEQIKNLSENVNELKSDLKEIKSRL</sequence>
<evidence type="ECO:0000313" key="4">
    <source>
        <dbReference type="EMBL" id="RFU51125.1"/>
    </source>
</evidence>
<accession>A0A372KLS6</accession>
<feature type="transmembrane region" description="Helical" evidence="1">
    <location>
        <begin position="6"/>
        <end position="28"/>
    </location>
</feature>
<proteinExistence type="predicted"/>
<dbReference type="EMBL" id="CP031733">
    <property type="protein sequence ID" value="AXQ79418.1"/>
    <property type="molecule type" value="Genomic_DNA"/>
</dbReference>
<evidence type="ECO:0000313" key="3">
    <source>
        <dbReference type="EMBL" id="AXQ79418.1"/>
    </source>
</evidence>
<keyword evidence="1" id="KW-1133">Transmembrane helix</keyword>